<protein>
    <submittedName>
        <fullName evidence="2">Uncharacterized protein</fullName>
    </submittedName>
</protein>
<organism evidence="2 3">
    <name type="scientific">Silurus meridionalis</name>
    <name type="common">Southern catfish</name>
    <name type="synonym">Silurus soldatovi meridionalis</name>
    <dbReference type="NCBI Taxonomy" id="175797"/>
    <lineage>
        <taxon>Eukaryota</taxon>
        <taxon>Metazoa</taxon>
        <taxon>Chordata</taxon>
        <taxon>Craniata</taxon>
        <taxon>Vertebrata</taxon>
        <taxon>Euteleostomi</taxon>
        <taxon>Actinopterygii</taxon>
        <taxon>Neopterygii</taxon>
        <taxon>Teleostei</taxon>
        <taxon>Ostariophysi</taxon>
        <taxon>Siluriformes</taxon>
        <taxon>Siluridae</taxon>
        <taxon>Silurus</taxon>
    </lineage>
</organism>
<sequence>MSATNCRYYRHKSSVNNINNNLHVSLRENNSKSAWNKAKPKHKTEEDIPQHKSGRDSGTSGPGGSGPQRCITIYCTD</sequence>
<reference evidence="2" key="1">
    <citation type="submission" date="2020-08" db="EMBL/GenBank/DDBJ databases">
        <title>Chromosome-level assembly of Southern catfish (Silurus meridionalis) provides insights into visual adaptation to the nocturnal and benthic lifestyles.</title>
        <authorList>
            <person name="Zhang Y."/>
            <person name="Wang D."/>
            <person name="Peng Z."/>
        </authorList>
    </citation>
    <scope>NUCLEOTIDE SEQUENCE</scope>
    <source>
        <strain evidence="2">SWU-2019-XX</strain>
        <tissue evidence="2">Muscle</tissue>
    </source>
</reference>
<gene>
    <name evidence="2" type="ORF">HF521_014780</name>
</gene>
<proteinExistence type="predicted"/>
<dbReference type="EMBL" id="JABFDY010000027">
    <property type="protein sequence ID" value="KAF7687552.1"/>
    <property type="molecule type" value="Genomic_DNA"/>
</dbReference>
<evidence type="ECO:0000256" key="1">
    <source>
        <dbReference type="SAM" id="MobiDB-lite"/>
    </source>
</evidence>
<evidence type="ECO:0000313" key="3">
    <source>
        <dbReference type="Proteomes" id="UP000606274"/>
    </source>
</evidence>
<evidence type="ECO:0000313" key="2">
    <source>
        <dbReference type="EMBL" id="KAF7687552.1"/>
    </source>
</evidence>
<dbReference type="AlphaFoldDB" id="A0A8T0A972"/>
<keyword evidence="3" id="KW-1185">Reference proteome</keyword>
<name>A0A8T0A972_SILME</name>
<feature type="region of interest" description="Disordered" evidence="1">
    <location>
        <begin position="28"/>
        <end position="70"/>
    </location>
</feature>
<accession>A0A8T0A972</accession>
<comment type="caution">
    <text evidence="2">The sequence shown here is derived from an EMBL/GenBank/DDBJ whole genome shotgun (WGS) entry which is preliminary data.</text>
</comment>
<feature type="compositionally biased region" description="Basic and acidic residues" evidence="1">
    <location>
        <begin position="43"/>
        <end position="55"/>
    </location>
</feature>
<dbReference type="Proteomes" id="UP000606274">
    <property type="component" value="Unassembled WGS sequence"/>
</dbReference>